<organism evidence="2 3">
    <name type="scientific">Candidatus Solincola sediminis</name>
    <dbReference type="NCBI Taxonomy" id="1797199"/>
    <lineage>
        <taxon>Bacteria</taxon>
        <taxon>Bacillati</taxon>
        <taxon>Actinomycetota</taxon>
        <taxon>Candidatus Geothermincolia</taxon>
        <taxon>Candidatus Geothermincolales</taxon>
        <taxon>Candidatus Geothermincolaceae</taxon>
        <taxon>Candidatus Solincola</taxon>
    </lineage>
</organism>
<dbReference type="InterPro" id="IPR036938">
    <property type="entry name" value="PAP2/HPO_sf"/>
</dbReference>
<dbReference type="Gene3D" id="1.20.144.10">
    <property type="entry name" value="Phosphatidic acid phosphatase type 2/haloperoxidase"/>
    <property type="match status" value="1"/>
</dbReference>
<sequence>MTWLLNLDYTIFTWINGLAGKNGLADTAMRTFCNDHLVPFTLGFMLIILALHGRNRPQDRQNIEAVIKVFMSIVAATVLMQIVLTFVHRPRPFVDHPVNLLFYYPTDWSFPSNPATATFTFFFSVWFSDHKFGWWFLPPAVLMSFARVFCGVHYPADILGGIIIAAAGAYLVHRAYFLSRPFVALAQGLESRARSALSLRE</sequence>
<dbReference type="SMART" id="SM00014">
    <property type="entry name" value="acidPPc"/>
    <property type="match status" value="1"/>
</dbReference>
<dbReference type="PANTHER" id="PTHR14969:SF13">
    <property type="entry name" value="AT30094P"/>
    <property type="match status" value="1"/>
</dbReference>
<feature type="domain" description="Phosphatidic acid phosphatase type 2/haloperoxidase" evidence="1">
    <location>
        <begin position="70"/>
        <end position="173"/>
    </location>
</feature>
<protein>
    <recommendedName>
        <fullName evidence="1">Phosphatidic acid phosphatase type 2/haloperoxidase domain-containing protein</fullName>
    </recommendedName>
</protein>
<dbReference type="EMBL" id="MELK01000040">
    <property type="protein sequence ID" value="OFW56934.1"/>
    <property type="molecule type" value="Genomic_DNA"/>
</dbReference>
<dbReference type="Proteomes" id="UP000177876">
    <property type="component" value="Unassembled WGS sequence"/>
</dbReference>
<name>A0A1F2WJC7_9ACTN</name>
<dbReference type="AlphaFoldDB" id="A0A1F2WJC7"/>
<evidence type="ECO:0000313" key="3">
    <source>
        <dbReference type="Proteomes" id="UP000177876"/>
    </source>
</evidence>
<proteinExistence type="predicted"/>
<gene>
    <name evidence="2" type="ORF">A2Y75_07180</name>
</gene>
<comment type="caution">
    <text evidence="2">The sequence shown here is derived from an EMBL/GenBank/DDBJ whole genome shotgun (WGS) entry which is preliminary data.</text>
</comment>
<dbReference type="InterPro" id="IPR000326">
    <property type="entry name" value="PAP2/HPO"/>
</dbReference>
<dbReference type="STRING" id="1797197.A2Y75_07180"/>
<dbReference type="SUPFAM" id="SSF48317">
    <property type="entry name" value="Acid phosphatase/Vanadium-dependent haloperoxidase"/>
    <property type="match status" value="1"/>
</dbReference>
<dbReference type="PANTHER" id="PTHR14969">
    <property type="entry name" value="SPHINGOSINE-1-PHOSPHATE PHOSPHOHYDROLASE"/>
    <property type="match status" value="1"/>
</dbReference>
<accession>A0A1F2WJC7</accession>
<evidence type="ECO:0000259" key="1">
    <source>
        <dbReference type="SMART" id="SM00014"/>
    </source>
</evidence>
<dbReference type="Pfam" id="PF01569">
    <property type="entry name" value="PAP2"/>
    <property type="match status" value="1"/>
</dbReference>
<reference evidence="2 3" key="1">
    <citation type="journal article" date="2016" name="Nat. Commun.">
        <title>Thousands of microbial genomes shed light on interconnected biogeochemical processes in an aquifer system.</title>
        <authorList>
            <person name="Anantharaman K."/>
            <person name="Brown C.T."/>
            <person name="Hug L.A."/>
            <person name="Sharon I."/>
            <person name="Castelle C.J."/>
            <person name="Probst A.J."/>
            <person name="Thomas B.C."/>
            <person name="Singh A."/>
            <person name="Wilkins M.J."/>
            <person name="Karaoz U."/>
            <person name="Brodie E.L."/>
            <person name="Williams K.H."/>
            <person name="Hubbard S.S."/>
            <person name="Banfield J.F."/>
        </authorList>
    </citation>
    <scope>NUCLEOTIDE SEQUENCE [LARGE SCALE GENOMIC DNA]</scope>
</reference>
<evidence type="ECO:0000313" key="2">
    <source>
        <dbReference type="EMBL" id="OFW56934.1"/>
    </source>
</evidence>